<dbReference type="GO" id="GO:0060090">
    <property type="term" value="F:molecular adaptor activity"/>
    <property type="evidence" value="ECO:0007669"/>
    <property type="project" value="InterPro"/>
</dbReference>
<sequence>MILTQKEKHTWPKLVLSEKVKLLLLRFLHCIVAFPVDPPDVIKTTCTALTNGEKVLTPAITAEEYLLVAGKVFTKDVTLVPIKLCALKLLVSGLFNDSAIFSIIVLASAQNIDAWVLNFQILCRVFHVCAYIMQYFSVTSAAEAALKKIDIQLCVDNQVVVDELMAAYLGTTTVTKPVMGKGTAVCPANFLMKQKILQYLTRSTIAPVTYMNNMKICLDGLTHAAYTKLLVAALNFLHKVIEKMPAAAQKNLSPLLFDRVQKIREEVKVIALQLTSLFMWSPKKVEMRFVEKQLDFLMSH</sequence>
<dbReference type="GO" id="GO:0043248">
    <property type="term" value="P:proteasome assembly"/>
    <property type="evidence" value="ECO:0007669"/>
    <property type="project" value="InterPro"/>
</dbReference>
<evidence type="ECO:0000259" key="2">
    <source>
        <dbReference type="Pfam" id="PF13001"/>
    </source>
</evidence>
<evidence type="ECO:0000313" key="4">
    <source>
        <dbReference type="Proteomes" id="UP000230423"/>
    </source>
</evidence>
<protein>
    <recommendedName>
        <fullName evidence="2">Proteasome component Ecm29 N-terminal domain-containing protein</fullName>
    </recommendedName>
</protein>
<evidence type="ECO:0000256" key="1">
    <source>
        <dbReference type="SAM" id="SignalP"/>
    </source>
</evidence>
<reference evidence="3 4" key="1">
    <citation type="submission" date="2015-09" db="EMBL/GenBank/DDBJ databases">
        <title>Draft genome of the parasitic nematode Teladorsagia circumcincta isolate WARC Sus (inbred).</title>
        <authorList>
            <person name="Mitreva M."/>
        </authorList>
    </citation>
    <scope>NUCLEOTIDE SEQUENCE [LARGE SCALE GENOMIC DNA]</scope>
    <source>
        <strain evidence="3 4">S</strain>
    </source>
</reference>
<feature type="chain" id="PRO_5013916923" description="Proteasome component Ecm29 N-terminal domain-containing protein" evidence="1">
    <location>
        <begin position="34"/>
        <end position="300"/>
    </location>
</feature>
<evidence type="ECO:0000313" key="3">
    <source>
        <dbReference type="EMBL" id="PIO68268.1"/>
    </source>
</evidence>
<feature type="domain" description="Proteasome component Ecm29 N-terminal" evidence="2">
    <location>
        <begin position="19"/>
        <end position="263"/>
    </location>
</feature>
<gene>
    <name evidence="3" type="ORF">TELCIR_09948</name>
</gene>
<dbReference type="Proteomes" id="UP000230423">
    <property type="component" value="Unassembled WGS sequence"/>
</dbReference>
<dbReference type="EMBL" id="KZ347177">
    <property type="protein sequence ID" value="PIO68268.1"/>
    <property type="molecule type" value="Genomic_DNA"/>
</dbReference>
<proteinExistence type="predicted"/>
<feature type="signal peptide" evidence="1">
    <location>
        <begin position="1"/>
        <end position="33"/>
    </location>
</feature>
<dbReference type="Pfam" id="PF13001">
    <property type="entry name" value="ECM29_N"/>
    <property type="match status" value="1"/>
</dbReference>
<accession>A0A2G9UDD7</accession>
<dbReference type="InterPro" id="IPR024372">
    <property type="entry name" value="Ecm29_N"/>
</dbReference>
<dbReference type="AlphaFoldDB" id="A0A2G9UDD7"/>
<name>A0A2G9UDD7_TELCI</name>
<organism evidence="3 4">
    <name type="scientific">Teladorsagia circumcincta</name>
    <name type="common">Brown stomach worm</name>
    <name type="synonym">Ostertagia circumcincta</name>
    <dbReference type="NCBI Taxonomy" id="45464"/>
    <lineage>
        <taxon>Eukaryota</taxon>
        <taxon>Metazoa</taxon>
        <taxon>Ecdysozoa</taxon>
        <taxon>Nematoda</taxon>
        <taxon>Chromadorea</taxon>
        <taxon>Rhabditida</taxon>
        <taxon>Rhabditina</taxon>
        <taxon>Rhabditomorpha</taxon>
        <taxon>Strongyloidea</taxon>
        <taxon>Trichostrongylidae</taxon>
        <taxon>Teladorsagia</taxon>
    </lineage>
</organism>
<keyword evidence="4" id="KW-1185">Reference proteome</keyword>
<keyword evidence="1" id="KW-0732">Signal</keyword>
<dbReference type="OrthoDB" id="16066at2759"/>